<reference evidence="2 3" key="1">
    <citation type="submission" date="2019-05" db="EMBL/GenBank/DDBJ databases">
        <title>Another draft genome of Portunus trituberculatus and its Hox gene families provides insights of decapod evolution.</title>
        <authorList>
            <person name="Jeong J.-H."/>
            <person name="Song I."/>
            <person name="Kim S."/>
            <person name="Choi T."/>
            <person name="Kim D."/>
            <person name="Ryu S."/>
            <person name="Kim W."/>
        </authorList>
    </citation>
    <scope>NUCLEOTIDE SEQUENCE [LARGE SCALE GENOMIC DNA]</scope>
    <source>
        <tissue evidence="2">Muscle</tissue>
    </source>
</reference>
<name>A0A5B7JZ54_PORTR</name>
<feature type="region of interest" description="Disordered" evidence="1">
    <location>
        <begin position="1"/>
        <end position="33"/>
    </location>
</feature>
<sequence length="61" mass="6559">MCIKTVASRLPTSGSHHNRPPLPTSSHIVPQSPTLVCPPLPRHTPSTVIEDCVPYPSSLYG</sequence>
<evidence type="ECO:0000313" key="3">
    <source>
        <dbReference type="Proteomes" id="UP000324222"/>
    </source>
</evidence>
<comment type="caution">
    <text evidence="2">The sequence shown here is derived from an EMBL/GenBank/DDBJ whole genome shotgun (WGS) entry which is preliminary data.</text>
</comment>
<feature type="compositionally biased region" description="Polar residues" evidence="1">
    <location>
        <begin position="24"/>
        <end position="33"/>
    </location>
</feature>
<dbReference type="Proteomes" id="UP000324222">
    <property type="component" value="Unassembled WGS sequence"/>
</dbReference>
<dbReference type="AlphaFoldDB" id="A0A5B7JZ54"/>
<evidence type="ECO:0000256" key="1">
    <source>
        <dbReference type="SAM" id="MobiDB-lite"/>
    </source>
</evidence>
<dbReference type="EMBL" id="VSRR010121344">
    <property type="protein sequence ID" value="MPD00100.1"/>
    <property type="molecule type" value="Genomic_DNA"/>
</dbReference>
<evidence type="ECO:0000313" key="2">
    <source>
        <dbReference type="EMBL" id="MPD00100.1"/>
    </source>
</evidence>
<accession>A0A5B7JZ54</accession>
<organism evidence="2 3">
    <name type="scientific">Portunus trituberculatus</name>
    <name type="common">Swimming crab</name>
    <name type="synonym">Neptunus trituberculatus</name>
    <dbReference type="NCBI Taxonomy" id="210409"/>
    <lineage>
        <taxon>Eukaryota</taxon>
        <taxon>Metazoa</taxon>
        <taxon>Ecdysozoa</taxon>
        <taxon>Arthropoda</taxon>
        <taxon>Crustacea</taxon>
        <taxon>Multicrustacea</taxon>
        <taxon>Malacostraca</taxon>
        <taxon>Eumalacostraca</taxon>
        <taxon>Eucarida</taxon>
        <taxon>Decapoda</taxon>
        <taxon>Pleocyemata</taxon>
        <taxon>Brachyura</taxon>
        <taxon>Eubrachyura</taxon>
        <taxon>Portunoidea</taxon>
        <taxon>Portunidae</taxon>
        <taxon>Portuninae</taxon>
        <taxon>Portunus</taxon>
    </lineage>
</organism>
<protein>
    <submittedName>
        <fullName evidence="2">Uncharacterized protein</fullName>
    </submittedName>
</protein>
<keyword evidence="3" id="KW-1185">Reference proteome</keyword>
<proteinExistence type="predicted"/>
<gene>
    <name evidence="2" type="ORF">E2C01_095550</name>
</gene>